<dbReference type="Proteomes" id="UP000245370">
    <property type="component" value="Unassembled WGS sequence"/>
</dbReference>
<dbReference type="EMBL" id="QFRJ01000016">
    <property type="protein sequence ID" value="PWH81582.1"/>
    <property type="molecule type" value="Genomic_DNA"/>
</dbReference>
<evidence type="ECO:0000313" key="2">
    <source>
        <dbReference type="Proteomes" id="UP000245370"/>
    </source>
</evidence>
<organism evidence="1 2">
    <name type="scientific">Brumimicrobium oceani</name>
    <dbReference type="NCBI Taxonomy" id="2100725"/>
    <lineage>
        <taxon>Bacteria</taxon>
        <taxon>Pseudomonadati</taxon>
        <taxon>Bacteroidota</taxon>
        <taxon>Flavobacteriia</taxon>
        <taxon>Flavobacteriales</taxon>
        <taxon>Crocinitomicaceae</taxon>
        <taxon>Brumimicrobium</taxon>
    </lineage>
</organism>
<evidence type="ECO:0008006" key="3">
    <source>
        <dbReference type="Google" id="ProtNLM"/>
    </source>
</evidence>
<dbReference type="RefSeq" id="WP_109360590.1">
    <property type="nucleotide sequence ID" value="NZ_QFRJ01000016.1"/>
</dbReference>
<comment type="caution">
    <text evidence="1">The sequence shown here is derived from an EMBL/GenBank/DDBJ whole genome shotgun (WGS) entry which is preliminary data.</text>
</comment>
<dbReference type="AlphaFoldDB" id="A0A2U2X1C5"/>
<dbReference type="OrthoDB" id="916566at2"/>
<evidence type="ECO:0000313" key="1">
    <source>
        <dbReference type="EMBL" id="PWH81582.1"/>
    </source>
</evidence>
<gene>
    <name evidence="1" type="ORF">DIT68_14745</name>
</gene>
<proteinExistence type="predicted"/>
<protein>
    <recommendedName>
        <fullName evidence="3">DUF5723 domain-containing protein</fullName>
    </recommendedName>
</protein>
<name>A0A2U2X1C5_9FLAO</name>
<reference evidence="1 2" key="2">
    <citation type="submission" date="2018-05" db="EMBL/GenBank/DDBJ databases">
        <authorList>
            <person name="Lanie J.A."/>
            <person name="Ng W.-L."/>
            <person name="Kazmierczak K.M."/>
            <person name="Andrzejewski T.M."/>
            <person name="Davidsen T.M."/>
            <person name="Wayne K.J."/>
            <person name="Tettelin H."/>
            <person name="Glass J.I."/>
            <person name="Rusch D."/>
            <person name="Podicherti R."/>
            <person name="Tsui H.-C.T."/>
            <person name="Winkler M.E."/>
        </authorList>
    </citation>
    <scope>NUCLEOTIDE SEQUENCE [LARGE SCALE GENOMIC DNA]</scope>
    <source>
        <strain evidence="1 2">C305</strain>
    </source>
</reference>
<keyword evidence="2" id="KW-1185">Reference proteome</keyword>
<reference evidence="1 2" key="1">
    <citation type="submission" date="2018-05" db="EMBL/GenBank/DDBJ databases">
        <title>Brumimicrobium oceani sp. nov., isolated from coastal sediment.</title>
        <authorList>
            <person name="Kou Y."/>
        </authorList>
    </citation>
    <scope>NUCLEOTIDE SEQUENCE [LARGE SCALE GENOMIC DNA]</scope>
    <source>
        <strain evidence="1 2">C305</strain>
    </source>
</reference>
<accession>A0A2U2X1C5</accession>
<sequence length="408" mass="44988">MILKKINLLFLGVSLFVVSALKSQEFLPELYDSTLANHQLIVHGGFLQHGTSLSNEFSRKFIFGGEISDDLSRKAYERQKSYNRVGAGARIRVAYKSPSQIFESKPNWSWMVEASNEIHGAVDYSDALFGLAFLGNASFLGESVNFSSSSAQYLQYFTLGGGIHNRKNKNFITLNAVLPQNFFSIASNRGSVSFSEDGTNVDLVLQGEFLEAASHPYFKGIGAALNFDFNIPFGTSESFNGVMKVTARNIGVYQLQKVKMQEVDTEIAYSGFQIEDFSNANEMTTLKDTLGVTETTGSTTKLLPGFIQVGKVVTAHSKTKIQSIFGVRMYTNYIYKPMVYAGAHYQANQSFSLGSQLAFGGYGNLRFGLYVNYATKNLMIGLGSEDILGVLLKSQHGHSGLIKLAWKF</sequence>